<keyword evidence="2 4" id="KW-0863">Zinc-finger</keyword>
<dbReference type="Proteomes" id="UP000324222">
    <property type="component" value="Unassembled WGS sequence"/>
</dbReference>
<keyword evidence="1 4" id="KW-0479">Metal-binding</keyword>
<name>A0A5B7DYY2_PORTR</name>
<dbReference type="PANTHER" id="PTHR12930:SF0">
    <property type="entry name" value="RING FINGER PROTEIN 113B"/>
    <property type="match status" value="1"/>
</dbReference>
<dbReference type="Gene3D" id="4.10.1000.10">
    <property type="entry name" value="Zinc finger, CCCH-type"/>
    <property type="match status" value="1"/>
</dbReference>
<evidence type="ECO:0000256" key="2">
    <source>
        <dbReference type="ARBA" id="ARBA00022771"/>
    </source>
</evidence>
<dbReference type="PANTHER" id="PTHR12930">
    <property type="entry name" value="ZINC FINGER PROTEIN 183"/>
    <property type="match status" value="1"/>
</dbReference>
<dbReference type="GO" id="GO:0034247">
    <property type="term" value="P:snoRNA splicing"/>
    <property type="evidence" value="ECO:0007669"/>
    <property type="project" value="TreeGrafter"/>
</dbReference>
<keyword evidence="8" id="KW-1185">Reference proteome</keyword>
<evidence type="ECO:0000256" key="3">
    <source>
        <dbReference type="ARBA" id="ARBA00022833"/>
    </source>
</evidence>
<evidence type="ECO:0000313" key="7">
    <source>
        <dbReference type="EMBL" id="MPC26668.1"/>
    </source>
</evidence>
<feature type="zinc finger region" description="C3H1-type" evidence="4">
    <location>
        <begin position="176"/>
        <end position="204"/>
    </location>
</feature>
<gene>
    <name evidence="7" type="primary">RNF113A</name>
    <name evidence="7" type="ORF">E2C01_019815</name>
</gene>
<proteinExistence type="predicted"/>
<evidence type="ECO:0000256" key="5">
    <source>
        <dbReference type="SAM" id="MobiDB-lite"/>
    </source>
</evidence>
<reference evidence="7 8" key="1">
    <citation type="submission" date="2019-05" db="EMBL/GenBank/DDBJ databases">
        <title>Another draft genome of Portunus trituberculatus and its Hox gene families provides insights of decapod evolution.</title>
        <authorList>
            <person name="Jeong J.-H."/>
            <person name="Song I."/>
            <person name="Kim S."/>
            <person name="Choi T."/>
            <person name="Kim D."/>
            <person name="Ryu S."/>
            <person name="Kim W."/>
        </authorList>
    </citation>
    <scope>NUCLEOTIDE SEQUENCE [LARGE SCALE GENOMIC DNA]</scope>
    <source>
        <tissue evidence="7">Muscle</tissue>
    </source>
</reference>
<dbReference type="Pfam" id="PF00642">
    <property type="entry name" value="zf-CCCH"/>
    <property type="match status" value="1"/>
</dbReference>
<comment type="caution">
    <text evidence="7">The sequence shown here is derived from an EMBL/GenBank/DDBJ whole genome shotgun (WGS) entry which is preliminary data.</text>
</comment>
<evidence type="ECO:0000256" key="4">
    <source>
        <dbReference type="PROSITE-ProRule" id="PRU00723"/>
    </source>
</evidence>
<dbReference type="PROSITE" id="PS50103">
    <property type="entry name" value="ZF_C3H1"/>
    <property type="match status" value="1"/>
</dbReference>
<feature type="domain" description="C3H1-type" evidence="6">
    <location>
        <begin position="176"/>
        <end position="204"/>
    </location>
</feature>
<dbReference type="AlphaFoldDB" id="A0A5B7DYY2"/>
<evidence type="ECO:0000259" key="6">
    <source>
        <dbReference type="PROSITE" id="PS50103"/>
    </source>
</evidence>
<protein>
    <submittedName>
        <fullName evidence="7">RING finger protein 113A</fullName>
    </submittedName>
</protein>
<sequence length="291" mass="32853">MDESRVTCVFKKRSIRPPGGMRKRAADSDNSSEDETKVVKKGKKRDSANPLIQRSKNRGRAKEEDHSSSEDSEDDLRCAYKSRRTEDREGPRDMGATSTIQFETEKDRDAQAVFERSLQINKETRGKEDDKVYRGMNNYAHFFEKKDTAQGNAASGGVRKGPMRAPDNLRATVRWDYQPDLCKDYKETGFCGFGDSCKFLHDRTDYKLGWQLEMESSKGGDDSDENWEIPSDDEHLPFKCFICRQSFEDPITLAVLHTGNIAFPTRCGVGLKVAGLARIGPDLGKSVENLS</sequence>
<dbReference type="SMART" id="SM00356">
    <property type="entry name" value="ZnF_C3H1"/>
    <property type="match status" value="1"/>
</dbReference>
<evidence type="ECO:0000313" key="8">
    <source>
        <dbReference type="Proteomes" id="UP000324222"/>
    </source>
</evidence>
<dbReference type="InterPro" id="IPR000571">
    <property type="entry name" value="Znf_CCCH"/>
</dbReference>
<dbReference type="SUPFAM" id="SSF90229">
    <property type="entry name" value="CCCH zinc finger"/>
    <property type="match status" value="1"/>
</dbReference>
<dbReference type="InterPro" id="IPR039971">
    <property type="entry name" value="CWC24-like"/>
</dbReference>
<organism evidence="7 8">
    <name type="scientific">Portunus trituberculatus</name>
    <name type="common">Swimming crab</name>
    <name type="synonym">Neptunus trituberculatus</name>
    <dbReference type="NCBI Taxonomy" id="210409"/>
    <lineage>
        <taxon>Eukaryota</taxon>
        <taxon>Metazoa</taxon>
        <taxon>Ecdysozoa</taxon>
        <taxon>Arthropoda</taxon>
        <taxon>Crustacea</taxon>
        <taxon>Multicrustacea</taxon>
        <taxon>Malacostraca</taxon>
        <taxon>Eumalacostraca</taxon>
        <taxon>Eucarida</taxon>
        <taxon>Decapoda</taxon>
        <taxon>Pleocyemata</taxon>
        <taxon>Brachyura</taxon>
        <taxon>Eubrachyura</taxon>
        <taxon>Portunoidea</taxon>
        <taxon>Portunidae</taxon>
        <taxon>Portuninae</taxon>
        <taxon>Portunus</taxon>
    </lineage>
</organism>
<dbReference type="GO" id="GO:0005684">
    <property type="term" value="C:U2-type spliceosomal complex"/>
    <property type="evidence" value="ECO:0007669"/>
    <property type="project" value="TreeGrafter"/>
</dbReference>
<feature type="region of interest" description="Disordered" evidence="5">
    <location>
        <begin position="1"/>
        <end position="98"/>
    </location>
</feature>
<dbReference type="OrthoDB" id="25761at2759"/>
<dbReference type="InterPro" id="IPR036855">
    <property type="entry name" value="Znf_CCCH_sf"/>
</dbReference>
<dbReference type="GO" id="GO:0008270">
    <property type="term" value="F:zinc ion binding"/>
    <property type="evidence" value="ECO:0007669"/>
    <property type="project" value="UniProtKB-KW"/>
</dbReference>
<keyword evidence="3 4" id="KW-0862">Zinc</keyword>
<accession>A0A5B7DYY2</accession>
<feature type="compositionally biased region" description="Basic and acidic residues" evidence="5">
    <location>
        <begin position="60"/>
        <end position="92"/>
    </location>
</feature>
<dbReference type="EMBL" id="VSRR010001632">
    <property type="protein sequence ID" value="MPC26668.1"/>
    <property type="molecule type" value="Genomic_DNA"/>
</dbReference>
<evidence type="ECO:0000256" key="1">
    <source>
        <dbReference type="ARBA" id="ARBA00022723"/>
    </source>
</evidence>